<dbReference type="Proteomes" id="UP000695023">
    <property type="component" value="Unplaced"/>
</dbReference>
<keyword evidence="5" id="KW-0297">G-protein coupled receptor</keyword>
<evidence type="ECO:0000256" key="10">
    <source>
        <dbReference type="SAM" id="Phobius"/>
    </source>
</evidence>
<dbReference type="PROSITE" id="PS50259">
    <property type="entry name" value="G_PROTEIN_RECEP_F3_4"/>
    <property type="match status" value="1"/>
</dbReference>
<evidence type="ECO:0000256" key="3">
    <source>
        <dbReference type="ARBA" id="ARBA00022692"/>
    </source>
</evidence>
<keyword evidence="8" id="KW-0325">Glycoprotein</keyword>
<dbReference type="GO" id="GO:0004930">
    <property type="term" value="F:G protein-coupled receptor activity"/>
    <property type="evidence" value="ECO:0007669"/>
    <property type="project" value="UniProtKB-KW"/>
</dbReference>
<reference evidence="13" key="1">
    <citation type="submission" date="2025-08" db="UniProtKB">
        <authorList>
            <consortium name="RefSeq"/>
        </authorList>
    </citation>
    <scope>IDENTIFICATION</scope>
</reference>
<evidence type="ECO:0000313" key="13">
    <source>
        <dbReference type="RefSeq" id="XP_005755706.1"/>
    </source>
</evidence>
<gene>
    <name evidence="13" type="primary">LOC102199556</name>
</gene>
<dbReference type="InterPro" id="IPR017979">
    <property type="entry name" value="GPCR_3_CS"/>
</dbReference>
<organism evidence="12 13">
    <name type="scientific">Pundamilia nyererei</name>
    <dbReference type="NCBI Taxonomy" id="303518"/>
    <lineage>
        <taxon>Eukaryota</taxon>
        <taxon>Metazoa</taxon>
        <taxon>Chordata</taxon>
        <taxon>Craniata</taxon>
        <taxon>Vertebrata</taxon>
        <taxon>Euteleostomi</taxon>
        <taxon>Actinopterygii</taxon>
        <taxon>Neopterygii</taxon>
        <taxon>Teleostei</taxon>
        <taxon>Neoteleostei</taxon>
        <taxon>Acanthomorphata</taxon>
        <taxon>Ovalentaria</taxon>
        <taxon>Cichlomorphae</taxon>
        <taxon>Cichliformes</taxon>
        <taxon>Cichlidae</taxon>
        <taxon>African cichlids</taxon>
        <taxon>Pseudocrenilabrinae</taxon>
        <taxon>Haplochromini</taxon>
        <taxon>Pundamilia</taxon>
    </lineage>
</organism>
<evidence type="ECO:0000256" key="4">
    <source>
        <dbReference type="ARBA" id="ARBA00022989"/>
    </source>
</evidence>
<name>A0A9Y3S588_9CICH</name>
<keyword evidence="4 10" id="KW-1133">Transmembrane helix</keyword>
<keyword evidence="2" id="KW-1003">Cell membrane</keyword>
<feature type="transmembrane region" description="Helical" evidence="10">
    <location>
        <begin position="264"/>
        <end position="283"/>
    </location>
</feature>
<keyword evidence="7" id="KW-0675">Receptor</keyword>
<dbReference type="InterPro" id="IPR000068">
    <property type="entry name" value="GPCR_3_Ca_sens_rcpt-rel"/>
</dbReference>
<feature type="transmembrane region" description="Helical" evidence="10">
    <location>
        <begin position="376"/>
        <end position="399"/>
    </location>
</feature>
<evidence type="ECO:0000256" key="6">
    <source>
        <dbReference type="ARBA" id="ARBA00023136"/>
    </source>
</evidence>
<dbReference type="InterPro" id="IPR000337">
    <property type="entry name" value="GPCR_3"/>
</dbReference>
<evidence type="ECO:0000259" key="11">
    <source>
        <dbReference type="PROSITE" id="PS50259"/>
    </source>
</evidence>
<proteinExistence type="predicted"/>
<evidence type="ECO:0000256" key="7">
    <source>
        <dbReference type="ARBA" id="ARBA00023170"/>
    </source>
</evidence>
<keyword evidence="3 10" id="KW-0812">Transmembrane</keyword>
<accession>A0A9Y3S588</accession>
<keyword evidence="12" id="KW-1185">Reference proteome</keyword>
<feature type="transmembrane region" description="Helical" evidence="10">
    <location>
        <begin position="344"/>
        <end position="364"/>
    </location>
</feature>
<keyword evidence="9" id="KW-0807">Transducer</keyword>
<feature type="transmembrane region" description="Helical" evidence="10">
    <location>
        <begin position="309"/>
        <end position="332"/>
    </location>
</feature>
<comment type="subcellular location">
    <subcellularLocation>
        <location evidence="1">Cell membrane</location>
        <topology evidence="1">Multi-pass membrane protein</topology>
    </subcellularLocation>
</comment>
<dbReference type="GO" id="GO:0005886">
    <property type="term" value="C:plasma membrane"/>
    <property type="evidence" value="ECO:0007669"/>
    <property type="project" value="UniProtKB-SubCell"/>
</dbReference>
<evidence type="ECO:0000256" key="5">
    <source>
        <dbReference type="ARBA" id="ARBA00023040"/>
    </source>
</evidence>
<dbReference type="Gene3D" id="3.40.50.2300">
    <property type="match status" value="2"/>
</dbReference>
<dbReference type="InterPro" id="IPR017978">
    <property type="entry name" value="GPCR_3_C"/>
</dbReference>
<keyword evidence="6 10" id="KW-0472">Membrane</keyword>
<evidence type="ECO:0000256" key="1">
    <source>
        <dbReference type="ARBA" id="ARBA00004651"/>
    </source>
</evidence>
<evidence type="ECO:0000313" key="12">
    <source>
        <dbReference type="Proteomes" id="UP000695023"/>
    </source>
</evidence>
<dbReference type="InterPro" id="IPR028082">
    <property type="entry name" value="Peripla_BP_I"/>
</dbReference>
<dbReference type="Pfam" id="PF00003">
    <property type="entry name" value="7tm_3"/>
    <property type="match status" value="1"/>
</dbReference>
<evidence type="ECO:0000256" key="2">
    <source>
        <dbReference type="ARBA" id="ARBA00022475"/>
    </source>
</evidence>
<dbReference type="SUPFAM" id="SSF53822">
    <property type="entry name" value="Periplasmic binding protein-like I"/>
    <property type="match status" value="1"/>
</dbReference>
<feature type="domain" description="G-protein coupled receptors family 3 profile" evidence="11">
    <location>
        <begin position="194"/>
        <end position="414"/>
    </location>
</feature>
<feature type="transmembrane region" description="Helical" evidence="10">
    <location>
        <begin position="219"/>
        <end position="244"/>
    </location>
</feature>
<dbReference type="AlphaFoldDB" id="A0A9Y3S588"/>
<evidence type="ECO:0000256" key="9">
    <source>
        <dbReference type="ARBA" id="ARBA00023224"/>
    </source>
</evidence>
<protein>
    <submittedName>
        <fullName evidence="13">Vomeronasal type-2 receptor 1-like</fullName>
    </submittedName>
</protein>
<dbReference type="PROSITE" id="PS00981">
    <property type="entry name" value="G_PROTEIN_RECEP_F3_3"/>
    <property type="match status" value="1"/>
</dbReference>
<dbReference type="PANTHER" id="PTHR24061:SF519">
    <property type="entry name" value="EXTRACELLULAR CALCIUM-SENSING RECEPTOR-LIKE"/>
    <property type="match status" value="1"/>
</dbReference>
<dbReference type="RefSeq" id="XP_005755706.1">
    <property type="nucleotide sequence ID" value="XM_005755649.1"/>
</dbReference>
<dbReference type="PANTHER" id="PTHR24061">
    <property type="entry name" value="CALCIUM-SENSING RECEPTOR-RELATED"/>
    <property type="match status" value="1"/>
</dbReference>
<evidence type="ECO:0000256" key="8">
    <source>
        <dbReference type="ARBA" id="ARBA00023180"/>
    </source>
</evidence>
<dbReference type="GeneID" id="102199556"/>
<sequence>MIGGIFPILIKQILSTSTFDKEPPKVQCEGFDLRIYRWTQAMIFAIEEINNDPALLPNISLGYRILNSCASSTNTLRAALTLASGAEEASATSHCPPAISALIAESGSSQSIAVAGILGPFHMPIISYSSTCACLSDRTKYPTFFRTIPSDYYLAKALAALVKHFGWQWIGAIQSDNDYGRNGILAFKEEVEKFGVCVAFVASVLRTYTRDTFLEVVEITAFGVTFALCISCVLGKTIVVVTAFKATFPGNKIAGKFGHAQQRVIICSCTLIQVVICVLWLTLNPPYPHTLFTYSNRMIVLECKTGSEFAFYAVMGNIGILAIICLILAFMARKLPDNFNEAKLITFSLLIFCAVWITFIPAYISSPGKFTVAVEIFAILSSAFGLLICIFAPKCYIILLKPEKNTKKHVMGKTIS</sequence>
<dbReference type="PRINTS" id="PR00248">
    <property type="entry name" value="GPCRMGR"/>
</dbReference>